<protein>
    <recommendedName>
        <fullName evidence="4">Translocation/assembly module TamB</fullName>
    </recommendedName>
</protein>
<dbReference type="RefSeq" id="WP_188812876.1">
    <property type="nucleotide sequence ID" value="NZ_BMHT01000002.1"/>
</dbReference>
<keyword evidence="3" id="KW-1185">Reference proteome</keyword>
<name>A0ABQ1TXQ1_9BACT</name>
<accession>A0ABQ1TXQ1</accession>
<feature type="region of interest" description="Disordered" evidence="1">
    <location>
        <begin position="1679"/>
        <end position="1798"/>
    </location>
</feature>
<reference evidence="3" key="1">
    <citation type="journal article" date="2019" name="Int. J. Syst. Evol. Microbiol.">
        <title>The Global Catalogue of Microorganisms (GCM) 10K type strain sequencing project: providing services to taxonomists for standard genome sequencing and annotation.</title>
        <authorList>
            <consortium name="The Broad Institute Genomics Platform"/>
            <consortium name="The Broad Institute Genome Sequencing Center for Infectious Disease"/>
            <person name="Wu L."/>
            <person name="Ma J."/>
        </authorList>
    </citation>
    <scope>NUCLEOTIDE SEQUENCE [LARGE SCALE GENOMIC DNA]</scope>
    <source>
        <strain evidence="3">CGMCC 1.15197</strain>
    </source>
</reference>
<evidence type="ECO:0000256" key="1">
    <source>
        <dbReference type="SAM" id="MobiDB-lite"/>
    </source>
</evidence>
<evidence type="ECO:0000313" key="3">
    <source>
        <dbReference type="Proteomes" id="UP000632273"/>
    </source>
</evidence>
<evidence type="ECO:0008006" key="4">
    <source>
        <dbReference type="Google" id="ProtNLM"/>
    </source>
</evidence>
<sequence length="1798" mass="196302">MTLFSEIVAVLLGFDGIRMKHPAFRWVCVVLLGLGFPTWAQQTKPQASKQAPAATPAVAHFTGKLSSEPEQFITDVQAMMAIGNSAAAKASGAKMQQLWASNKLTATQQAKIVALSQQMLTKHFKPRPHFESLFKSITAAAMVQSFSDQQMDELLDVISKTVEKDPGPDAEKFLNSTAQFLTTRALYNSRYSTLRVAGGTFSFAYNETDNPLPAPVPIVPPKPVAPAPAPTPAAPAKATPAKAAKPVAKPAPKKKSSSGWDTGDLWGDSGSSGSSGWGNDDGWGTPKKKPVAKAPVKTPAKAATPAKAPEPEPEPEPEPSPAVSYDTYMAPPTRGPVLVIKDADLYMATGGDSIVLHKTSGIVVASSHRFVGQGGQYAWSVKGNPVTADLTSYDFDLNKPEFTAQPVTLTYPAVLEAPIQGALSYKGLKKKPGATDTGYPRFISLTNDARVKNIGQNIRYYGGFSMSGGRTLSAALDQSLSRIFVDVDGKTKFRAASRAYTLGDSIITADRASVTIFQDKADSLTHPGVKLKFAKKGEVLQLTRESGLYKTTPYVDSYHQMEISTEMLTWPLRTPYIDFAILTAKNQVTANFESKEFYTNTRYQQIKAINKLHPLQMVVGYSQNHGNVKRFTVQDLCQDLNLKDSNVRSAVAGLARDSYVQWNPQTEQITLLPKATHYVVSSRGKKDYDHIAIKSLSPSGKNATLNLNNNDLIVRGVDRFNFSDDSITVYVKPDSSIIRIQKNRGVQFNGTVVASAFVFKGKEFKFDYDGFFIELTKIDSIIVKGKGSKGSVMRARREQDFTLTNKDKQSSGKLFINRPDNKSGRKKLGAYPSFDASTGAYVFFNNPEVLGGAYDTTIYFDIPPFKIDSLNNVNRSAIGFAGTFNSGNIMPKFKTKLSLQDDGALGFNYDLPKEGFPVYGGKGRIFNKVRMSNRGLQSMGDLKYLTGTFGSEQFIFYKDSVVTVGKTGIIAQGPLNNVEFTNVSLLPGYQMKWVVKADSMYLSTQRDGQPMKMYANAYSFKGTTILTPGGLYGDGRMDGPQSFIRSPQFAFKPTSYSGKRSTFSIKSAQANKPALTANNVAFSYDVKGGSTEFAREEGDNKSSIDLPYSEYKTTLSGGKWDFKKKIVQLRVAAGADSSRSYFYSTKPEQHGLKFRAATGQYDLSRYRLIAGGVPYIAAADAWIMPDSSKVYVMAGAQMRGFKNAGIVMDSIAKFHNLYNGEITIQSRTAFTGTALYKYKNATADSFAIKFSSFNVDSAAATRGALAQAGKGGGKGFLRAKKSGDTNEPFAPPTVAIAKVADSEKFHLAPRIAYRGNVALNSQQRGFTFDGQSRLEFSKNANASQWFAVQDSIDPKALKIKILEPKTEDGAPMHTGLFVSSTTSKLYPLYVATKPDVTDMNLFTVDGALTFDAKKHLFTISRIDPNNPDIYEGNVMTFADSSAAVTLRGKLNLINSNKDYTLTAAGLGTAKPDSNKYALDTFLAFDINMPEKAVEAMADDIARNTKGAPEALDGSQAQLYKMGEFIGNKEVQNYATRKSGYVALQKVSSKFLHTLVLNKVDLRWSEKQKAWYSVGKIGLASVGKKDINALIDGYIEIKKEATGDAVELYLEAEPLTWYYIKYTNNVLLAKAQHGTFDEIIGLKAKGDYNTATQYGFYLGDDQTVQDYLVHFRKEYNVDNKGKKAAPVVSSGNNYDTMEESGKKKKKKGKGDSEEVEQIPQTADAPMEETGKKKKKGKEEAGSAFDTGATPPAAPAEDTSKKKKKEEKVEEATPPADAPTEDPKKEKKKKKKGGDDPFGE</sequence>
<gene>
    <name evidence="2" type="ORF">GCM10011383_15940</name>
</gene>
<evidence type="ECO:0000313" key="2">
    <source>
        <dbReference type="EMBL" id="GGF05654.1"/>
    </source>
</evidence>
<feature type="compositionally biased region" description="Low complexity" evidence="1">
    <location>
        <begin position="257"/>
        <end position="272"/>
    </location>
</feature>
<dbReference type="Proteomes" id="UP000632273">
    <property type="component" value="Unassembled WGS sequence"/>
</dbReference>
<feature type="region of interest" description="Disordered" evidence="1">
    <location>
        <begin position="226"/>
        <end position="328"/>
    </location>
</feature>
<comment type="caution">
    <text evidence="2">The sequence shown here is derived from an EMBL/GenBank/DDBJ whole genome shotgun (WGS) entry which is preliminary data.</text>
</comment>
<dbReference type="EMBL" id="BMHT01000002">
    <property type="protein sequence ID" value="GGF05654.1"/>
    <property type="molecule type" value="Genomic_DNA"/>
</dbReference>
<feature type="compositionally biased region" description="Low complexity" evidence="1">
    <location>
        <begin position="234"/>
        <end position="250"/>
    </location>
</feature>
<feature type="compositionally biased region" description="Low complexity" evidence="1">
    <location>
        <begin position="292"/>
        <end position="307"/>
    </location>
</feature>
<organism evidence="2 3">
    <name type="scientific">Hymenobacter cavernae</name>
    <dbReference type="NCBI Taxonomy" id="2044852"/>
    <lineage>
        <taxon>Bacteria</taxon>
        <taxon>Pseudomonadati</taxon>
        <taxon>Bacteroidota</taxon>
        <taxon>Cytophagia</taxon>
        <taxon>Cytophagales</taxon>
        <taxon>Hymenobacteraceae</taxon>
        <taxon>Hymenobacter</taxon>
    </lineage>
</organism>
<proteinExistence type="predicted"/>